<name>A0A2Z6LVF1_TRISU</name>
<dbReference type="EMBL" id="DF973127">
    <property type="protein sequence ID" value="GAU12932.1"/>
    <property type="molecule type" value="Genomic_DNA"/>
</dbReference>
<reference evidence="2" key="1">
    <citation type="journal article" date="2017" name="Front. Plant Sci.">
        <title>Climate Clever Clovers: New Paradigm to Reduce the Environmental Footprint of Ruminants by Breeding Low Methanogenic Forages Utilizing Haplotype Variation.</title>
        <authorList>
            <person name="Kaur P."/>
            <person name="Appels R."/>
            <person name="Bayer P.E."/>
            <person name="Keeble-Gagnere G."/>
            <person name="Wang J."/>
            <person name="Hirakawa H."/>
            <person name="Shirasawa K."/>
            <person name="Vercoe P."/>
            <person name="Stefanova K."/>
            <person name="Durmic Z."/>
            <person name="Nichols P."/>
            <person name="Revell C."/>
            <person name="Isobe S.N."/>
            <person name="Edwards D."/>
            <person name="Erskine W."/>
        </authorList>
    </citation>
    <scope>NUCLEOTIDE SEQUENCE [LARGE SCALE GENOMIC DNA]</scope>
    <source>
        <strain evidence="2">cv. Daliak</strain>
    </source>
</reference>
<organism evidence="1 2">
    <name type="scientific">Trifolium subterraneum</name>
    <name type="common">Subterranean clover</name>
    <dbReference type="NCBI Taxonomy" id="3900"/>
    <lineage>
        <taxon>Eukaryota</taxon>
        <taxon>Viridiplantae</taxon>
        <taxon>Streptophyta</taxon>
        <taxon>Embryophyta</taxon>
        <taxon>Tracheophyta</taxon>
        <taxon>Spermatophyta</taxon>
        <taxon>Magnoliopsida</taxon>
        <taxon>eudicotyledons</taxon>
        <taxon>Gunneridae</taxon>
        <taxon>Pentapetalae</taxon>
        <taxon>rosids</taxon>
        <taxon>fabids</taxon>
        <taxon>Fabales</taxon>
        <taxon>Fabaceae</taxon>
        <taxon>Papilionoideae</taxon>
        <taxon>50 kb inversion clade</taxon>
        <taxon>NPAAA clade</taxon>
        <taxon>Hologalegina</taxon>
        <taxon>IRL clade</taxon>
        <taxon>Trifolieae</taxon>
        <taxon>Trifolium</taxon>
    </lineage>
</organism>
<evidence type="ECO:0000313" key="2">
    <source>
        <dbReference type="Proteomes" id="UP000242715"/>
    </source>
</evidence>
<accession>A0A2Z6LVF1</accession>
<protein>
    <submittedName>
        <fullName evidence="1">Uncharacterized protein</fullName>
    </submittedName>
</protein>
<sequence length="105" mass="11641">MIVITGSQHSRPRHYARRTRQLCARRLLLYNSKNCTSISDGTGSNGSGKNSQDWNHWMALHSDESQVQKDVQQMGEYIGVKCSNSFQAIARPKRCGSGKGAGSKK</sequence>
<dbReference type="Proteomes" id="UP000242715">
    <property type="component" value="Unassembled WGS sequence"/>
</dbReference>
<proteinExistence type="predicted"/>
<evidence type="ECO:0000313" key="1">
    <source>
        <dbReference type="EMBL" id="GAU12932.1"/>
    </source>
</evidence>
<keyword evidence="2" id="KW-1185">Reference proteome</keyword>
<gene>
    <name evidence="1" type="ORF">TSUD_97430</name>
</gene>
<dbReference type="AlphaFoldDB" id="A0A2Z6LVF1"/>